<comment type="subunit">
    <text evidence="3">Homodimer.</text>
</comment>
<keyword evidence="10" id="KW-1185">Reference proteome</keyword>
<evidence type="ECO:0000256" key="1">
    <source>
        <dbReference type="ARBA" id="ARBA00001933"/>
    </source>
</evidence>
<dbReference type="SUPFAM" id="SSF53383">
    <property type="entry name" value="PLP-dependent transferases"/>
    <property type="match status" value="1"/>
</dbReference>
<evidence type="ECO:0000256" key="7">
    <source>
        <dbReference type="SAM" id="MobiDB-lite"/>
    </source>
</evidence>
<dbReference type="Pfam" id="PF00155">
    <property type="entry name" value="Aminotran_1_2"/>
    <property type="match status" value="1"/>
</dbReference>
<dbReference type="FunFam" id="3.40.640.10:FF:000053">
    <property type="entry name" value="Aminotransferase, class I"/>
    <property type="match status" value="1"/>
</dbReference>
<evidence type="ECO:0000256" key="6">
    <source>
        <dbReference type="ARBA" id="ARBA00022898"/>
    </source>
</evidence>
<evidence type="ECO:0000256" key="3">
    <source>
        <dbReference type="ARBA" id="ARBA00011738"/>
    </source>
</evidence>
<dbReference type="Proteomes" id="UP001152759">
    <property type="component" value="Chromosome 7"/>
</dbReference>
<protein>
    <recommendedName>
        <fullName evidence="8">Aminotransferase class I/classII large domain-containing protein</fullName>
    </recommendedName>
</protein>
<organism evidence="9 10">
    <name type="scientific">Bemisia tabaci</name>
    <name type="common">Sweetpotato whitefly</name>
    <name type="synonym">Aleurodes tabaci</name>
    <dbReference type="NCBI Taxonomy" id="7038"/>
    <lineage>
        <taxon>Eukaryota</taxon>
        <taxon>Metazoa</taxon>
        <taxon>Ecdysozoa</taxon>
        <taxon>Arthropoda</taxon>
        <taxon>Hexapoda</taxon>
        <taxon>Insecta</taxon>
        <taxon>Pterygota</taxon>
        <taxon>Neoptera</taxon>
        <taxon>Paraneoptera</taxon>
        <taxon>Hemiptera</taxon>
        <taxon>Sternorrhyncha</taxon>
        <taxon>Aleyrodoidea</taxon>
        <taxon>Aleyrodidae</taxon>
        <taxon>Aleyrodinae</taxon>
        <taxon>Bemisia</taxon>
    </lineage>
</organism>
<dbReference type="Gene3D" id="3.40.640.10">
    <property type="entry name" value="Type I PLP-dependent aspartate aminotransferase-like (Major domain)"/>
    <property type="match status" value="1"/>
</dbReference>
<evidence type="ECO:0000256" key="2">
    <source>
        <dbReference type="ARBA" id="ARBA00007441"/>
    </source>
</evidence>
<evidence type="ECO:0000313" key="9">
    <source>
        <dbReference type="EMBL" id="CAH0393452.1"/>
    </source>
</evidence>
<dbReference type="InterPro" id="IPR015424">
    <property type="entry name" value="PyrdxlP-dep_Trfase"/>
</dbReference>
<dbReference type="InterPro" id="IPR015422">
    <property type="entry name" value="PyrdxlP-dep_Trfase_small"/>
</dbReference>
<evidence type="ECO:0000256" key="4">
    <source>
        <dbReference type="ARBA" id="ARBA00022576"/>
    </source>
</evidence>
<proteinExistence type="inferred from homology"/>
<dbReference type="PANTHER" id="PTHR42790">
    <property type="entry name" value="AMINOTRANSFERASE"/>
    <property type="match status" value="1"/>
</dbReference>
<reference evidence="9" key="1">
    <citation type="submission" date="2021-12" db="EMBL/GenBank/DDBJ databases">
        <authorList>
            <person name="King R."/>
        </authorList>
    </citation>
    <scope>NUCLEOTIDE SEQUENCE</scope>
</reference>
<evidence type="ECO:0000313" key="10">
    <source>
        <dbReference type="Proteomes" id="UP001152759"/>
    </source>
</evidence>
<dbReference type="GO" id="GO:0016212">
    <property type="term" value="F:kynurenine-oxoglutarate transaminase activity"/>
    <property type="evidence" value="ECO:0007669"/>
    <property type="project" value="TreeGrafter"/>
</dbReference>
<dbReference type="EMBL" id="OU963868">
    <property type="protein sequence ID" value="CAH0393452.1"/>
    <property type="molecule type" value="Genomic_DNA"/>
</dbReference>
<dbReference type="GO" id="GO:0030170">
    <property type="term" value="F:pyridoxal phosphate binding"/>
    <property type="evidence" value="ECO:0007669"/>
    <property type="project" value="InterPro"/>
</dbReference>
<keyword evidence="4" id="KW-0032">Aminotransferase</keyword>
<dbReference type="PANTHER" id="PTHR42790:SF19">
    <property type="entry name" value="KYNURENINE_ALPHA-AMINOADIPATE AMINOTRANSFERASE, MITOCHONDRIAL"/>
    <property type="match status" value="1"/>
</dbReference>
<dbReference type="AlphaFoldDB" id="A0A9P0F9A0"/>
<name>A0A9P0F9A0_BEMTA</name>
<evidence type="ECO:0000259" key="8">
    <source>
        <dbReference type="Pfam" id="PF00155"/>
    </source>
</evidence>
<feature type="region of interest" description="Disordered" evidence="7">
    <location>
        <begin position="38"/>
        <end position="59"/>
    </location>
</feature>
<dbReference type="GO" id="GO:1901605">
    <property type="term" value="P:alpha-amino acid metabolic process"/>
    <property type="evidence" value="ECO:0007669"/>
    <property type="project" value="TreeGrafter"/>
</dbReference>
<comment type="similarity">
    <text evidence="2">Belongs to the class-I pyridoxal-phosphate-dependent aminotransferase family.</text>
</comment>
<dbReference type="InterPro" id="IPR050859">
    <property type="entry name" value="Class-I_PLP-dep_aminotransf"/>
</dbReference>
<keyword evidence="6" id="KW-0663">Pyridoxal phosphate</keyword>
<dbReference type="Gene3D" id="3.90.1150.10">
    <property type="entry name" value="Aspartate Aminotransferase, domain 1"/>
    <property type="match status" value="1"/>
</dbReference>
<comment type="cofactor">
    <cofactor evidence="1">
        <name>pyridoxal 5'-phosphate</name>
        <dbReference type="ChEBI" id="CHEBI:597326"/>
    </cofactor>
</comment>
<dbReference type="CDD" id="cd00609">
    <property type="entry name" value="AAT_like"/>
    <property type="match status" value="1"/>
</dbReference>
<gene>
    <name evidence="9" type="ORF">BEMITA_LOCUS11854</name>
</gene>
<accession>A0A9P0F9A0</accession>
<keyword evidence="5" id="KW-0808">Transferase</keyword>
<sequence length="520" mass="58934">MSFPLSGRLLDSTNLLNLQNSQFETNLKAAKENLKKLKENQRTSRENLRNLKENQRTSKESLKTINIANKENSISEMRLDYGPLSRRPAPLDLDLDYDYFLNTISKGRRPAELRELTSLIAKLPPDAIKFGVGVPNGSTFPFKEIKVTLKDNSVAVIDGERLAEALQYLPSSGMASLISTLKDVQDRVHGTQDWTKRNIIITAGAQEGLCKVVEMVVEPGDAVILQNPVYTGVLDCFRPYQCEYIAVDMDQDGMRPDILREMLADRKREQKPMPKIMYVNPTAANPCGVTLSEERKREIYQLACEYNFLILEDDPYYYLGFDETYPVSFLSMDTEGRVLRCDSFSKILSSGLRLGFVTGPMPLLRRLELHMQVSTLHASALSQVVLYQLLKKWGFEGLREHFAGIKKFYRQKRDLMIAAAQKHLTGLAEWNNPSGGMFLWLRVKGIDDARSLVTKRCVDNNLVCAPGYVFMADGNKPCPYMRLSFSLCSAEQIDMGISRLARLIREEQLATRLPCQCVQV</sequence>
<dbReference type="InterPro" id="IPR015421">
    <property type="entry name" value="PyrdxlP-dep_Trfase_major"/>
</dbReference>
<feature type="domain" description="Aminotransferase class I/classII large" evidence="8">
    <location>
        <begin position="126"/>
        <end position="500"/>
    </location>
</feature>
<dbReference type="FunFam" id="3.90.1150.10:FF:000166">
    <property type="entry name" value="Kynurenine/alpha-aminoadipate aminotransferase, mitochondrial"/>
    <property type="match status" value="1"/>
</dbReference>
<dbReference type="InterPro" id="IPR004839">
    <property type="entry name" value="Aminotransferase_I/II_large"/>
</dbReference>
<evidence type="ECO:0000256" key="5">
    <source>
        <dbReference type="ARBA" id="ARBA00022679"/>
    </source>
</evidence>